<proteinExistence type="inferred from homology"/>
<dbReference type="PANTHER" id="PTHR16052">
    <property type="entry name" value="TBCC DOMAIN-CONTAINING PROTEIN 1"/>
    <property type="match status" value="1"/>
</dbReference>
<evidence type="ECO:0000256" key="5">
    <source>
        <dbReference type="ARBA" id="ARBA00022490"/>
    </source>
</evidence>
<dbReference type="GO" id="GO:0031616">
    <property type="term" value="C:spindle pole centrosome"/>
    <property type="evidence" value="ECO:0007669"/>
    <property type="project" value="TreeGrafter"/>
</dbReference>
<evidence type="ECO:0000256" key="7">
    <source>
        <dbReference type="SAM" id="MobiDB-lite"/>
    </source>
</evidence>
<reference evidence="10" key="1">
    <citation type="submission" date="2018-06" db="EMBL/GenBank/DDBJ databases">
        <title>Genome assembly of Danube salmon.</title>
        <authorList>
            <person name="Macqueen D.J."/>
            <person name="Gundappa M.K."/>
        </authorList>
    </citation>
    <scope>NUCLEOTIDE SEQUENCE [LARGE SCALE GENOMIC DNA]</scope>
</reference>
<dbReference type="GO" id="GO:0051661">
    <property type="term" value="P:maintenance of centrosome location"/>
    <property type="evidence" value="ECO:0007669"/>
    <property type="project" value="TreeGrafter"/>
</dbReference>
<feature type="compositionally biased region" description="Basic and acidic residues" evidence="7">
    <location>
        <begin position="587"/>
        <end position="596"/>
    </location>
</feature>
<dbReference type="InterPro" id="IPR017901">
    <property type="entry name" value="C-CAP_CF_C-like"/>
</dbReference>
<sequence>MLTPLSDLSPSYFVLPLPPPVPLTAMDQGGGVAVWPRMEPFLLGALQVAPPTKLSLHYLRKMAAYVHSREGCFPMLGWLMWRHIACGKLQLPEDLAWLYFETFDLLAGHPAEERLEWAENLSQCSSPRELDRQRSKLCVDTLQFLLFLYIQQLNRVSLRTSLIGEEWPSPRSRSPSSDREAKTSSQNKNWDDQAHLSFLQTHLCELLELLVEPGQLSGSGQAVKDSQVSLEALQGLSLLLEGSVSRGRTVHPIHKLLSRAPLQAQAGYSKLSRSFSLHPLLAWLRQALVPNPFGMSTCLRSGKKLAWAQQVEGAMKRAKIARNTHTAPPGSKMVLMSQVFRQTLAKDSDKLAGANVKIHRCSDAFIYLLSPLRSVSLDKCRNSTVVLGPIETSIHIQSCENVKVVCVAGRLAIGSSSYCTIHALTPTRPLLLPGNTALTLGPFHTHYPSLEDHMASVGLAVVPNAWDQPLLVGVEGTIPDPGSYRLLPPAEFCPLVVPFRMEGDTCEVPGGLPSLYQKAQEEREKNVQDWQKMVKDAHLNKEQRRQFQALVEQKFHEWLLESGHRQELDSLIPPCIASQDPSDSDSLEARTNDTRQEGTSIREVGQTRLPC</sequence>
<dbReference type="AlphaFoldDB" id="A0A4W5MLL3"/>
<dbReference type="Proteomes" id="UP000314982">
    <property type="component" value="Unassembled WGS sequence"/>
</dbReference>
<feature type="region of interest" description="Disordered" evidence="7">
    <location>
        <begin position="166"/>
        <end position="187"/>
    </location>
</feature>
<dbReference type="SMART" id="SM00673">
    <property type="entry name" value="CARP"/>
    <property type="match status" value="2"/>
</dbReference>
<evidence type="ECO:0000256" key="1">
    <source>
        <dbReference type="ARBA" id="ARBA00004300"/>
    </source>
</evidence>
<comment type="subcellular location">
    <subcellularLocation>
        <location evidence="1">Cytoplasm</location>
        <location evidence="1">Cytoskeleton</location>
        <location evidence="1">Microtubule organizing center</location>
        <location evidence="1">Centrosome</location>
    </subcellularLocation>
    <subcellularLocation>
        <location evidence="2">Cytoplasm</location>
        <location evidence="2">Cytoskeleton</location>
        <location evidence="2">Spindle pole</location>
    </subcellularLocation>
</comment>
<feature type="domain" description="C-CAP/cofactor C-like" evidence="8">
    <location>
        <begin position="328"/>
        <end position="474"/>
    </location>
</feature>
<dbReference type="SUPFAM" id="SSF69340">
    <property type="entry name" value="C-terminal domain of adenylylcyclase associated protein"/>
    <property type="match status" value="1"/>
</dbReference>
<dbReference type="GeneTree" id="ENSGT00470000042284"/>
<reference evidence="9" key="3">
    <citation type="submission" date="2025-09" db="UniProtKB">
        <authorList>
            <consortium name="Ensembl"/>
        </authorList>
    </citation>
    <scope>IDENTIFICATION</scope>
</reference>
<dbReference type="Gene3D" id="2.160.20.70">
    <property type="match status" value="1"/>
</dbReference>
<dbReference type="InterPro" id="IPR016098">
    <property type="entry name" value="CAP/MinC_C"/>
</dbReference>
<dbReference type="PANTHER" id="PTHR16052:SF0">
    <property type="entry name" value="TBCC DOMAIN-CONTAINING PROTEIN 1"/>
    <property type="match status" value="1"/>
</dbReference>
<reference evidence="9" key="2">
    <citation type="submission" date="2025-08" db="UniProtKB">
        <authorList>
            <consortium name="Ensembl"/>
        </authorList>
    </citation>
    <scope>IDENTIFICATION</scope>
</reference>
<keyword evidence="10" id="KW-1185">Reference proteome</keyword>
<dbReference type="Ensembl" id="ENSHHUT00000040218.1">
    <property type="protein sequence ID" value="ENSHHUP00000038693.1"/>
    <property type="gene ID" value="ENSHHUG00000024112.1"/>
</dbReference>
<accession>A0A4W5MLL3</accession>
<evidence type="ECO:0000313" key="9">
    <source>
        <dbReference type="Ensembl" id="ENSHHUP00000038693.1"/>
    </source>
</evidence>
<keyword evidence="5" id="KW-0963">Cytoplasm</keyword>
<evidence type="ECO:0000256" key="4">
    <source>
        <dbReference type="ARBA" id="ARBA00017559"/>
    </source>
</evidence>
<evidence type="ECO:0000259" key="8">
    <source>
        <dbReference type="PROSITE" id="PS51329"/>
    </source>
</evidence>
<dbReference type="InterPro" id="IPR036223">
    <property type="entry name" value="CAP_C_sf"/>
</dbReference>
<organism evidence="9 10">
    <name type="scientific">Hucho hucho</name>
    <name type="common">huchen</name>
    <dbReference type="NCBI Taxonomy" id="62062"/>
    <lineage>
        <taxon>Eukaryota</taxon>
        <taxon>Metazoa</taxon>
        <taxon>Chordata</taxon>
        <taxon>Craniata</taxon>
        <taxon>Vertebrata</taxon>
        <taxon>Euteleostomi</taxon>
        <taxon>Actinopterygii</taxon>
        <taxon>Neopterygii</taxon>
        <taxon>Teleostei</taxon>
        <taxon>Protacanthopterygii</taxon>
        <taxon>Salmoniformes</taxon>
        <taxon>Salmonidae</taxon>
        <taxon>Salmoninae</taxon>
        <taxon>Hucho</taxon>
    </lineage>
</organism>
<comment type="similarity">
    <text evidence="3">Belongs to the TBCC family.</text>
</comment>
<dbReference type="InterPro" id="IPR006599">
    <property type="entry name" value="CARP_motif"/>
</dbReference>
<protein>
    <recommendedName>
        <fullName evidence="4">TBCC domain-containing protein 1</fullName>
    </recommendedName>
</protein>
<keyword evidence="6" id="KW-0206">Cytoskeleton</keyword>
<dbReference type="InterPro" id="IPR039589">
    <property type="entry name" value="TBCC1"/>
</dbReference>
<evidence type="ECO:0000256" key="2">
    <source>
        <dbReference type="ARBA" id="ARBA00004647"/>
    </source>
</evidence>
<dbReference type="STRING" id="62062.ENSHHUP00000038693"/>
<evidence type="ECO:0000256" key="3">
    <source>
        <dbReference type="ARBA" id="ARBA00008848"/>
    </source>
</evidence>
<dbReference type="Pfam" id="PF07986">
    <property type="entry name" value="TBCC"/>
    <property type="match status" value="1"/>
</dbReference>
<evidence type="ECO:0000313" key="10">
    <source>
        <dbReference type="Proteomes" id="UP000314982"/>
    </source>
</evidence>
<feature type="region of interest" description="Disordered" evidence="7">
    <location>
        <begin position="577"/>
        <end position="611"/>
    </location>
</feature>
<evidence type="ECO:0000256" key="6">
    <source>
        <dbReference type="ARBA" id="ARBA00023212"/>
    </source>
</evidence>
<dbReference type="GO" id="GO:0051684">
    <property type="term" value="P:maintenance of Golgi location"/>
    <property type="evidence" value="ECO:0007669"/>
    <property type="project" value="TreeGrafter"/>
</dbReference>
<dbReference type="PROSITE" id="PS51329">
    <property type="entry name" value="C_CAP_COFACTOR_C"/>
    <property type="match status" value="1"/>
</dbReference>
<dbReference type="InterPro" id="IPR012945">
    <property type="entry name" value="Tubulin-bd_cofactor_C_dom"/>
</dbReference>
<name>A0A4W5MLL3_9TELE</name>